<feature type="transmembrane region" description="Helical" evidence="9">
    <location>
        <begin position="288"/>
        <end position="312"/>
    </location>
</feature>
<dbReference type="EMBL" id="BAABWU010000005">
    <property type="protein sequence ID" value="GAA6196305.1"/>
    <property type="molecule type" value="Genomic_DNA"/>
</dbReference>
<evidence type="ECO:0000256" key="4">
    <source>
        <dbReference type="ARBA" id="ARBA00022519"/>
    </source>
</evidence>
<organism evidence="10 11">
    <name type="scientific">Pseudophaeobacter arcticus</name>
    <dbReference type="NCBI Taxonomy" id="385492"/>
    <lineage>
        <taxon>Bacteria</taxon>
        <taxon>Pseudomonadati</taxon>
        <taxon>Pseudomonadota</taxon>
        <taxon>Alphaproteobacteria</taxon>
        <taxon>Rhodobacterales</taxon>
        <taxon>Paracoccaceae</taxon>
        <taxon>Pseudophaeobacter</taxon>
    </lineage>
</organism>
<evidence type="ECO:0000256" key="5">
    <source>
        <dbReference type="ARBA" id="ARBA00022692"/>
    </source>
</evidence>
<keyword evidence="11" id="KW-1185">Reference proteome</keyword>
<evidence type="ECO:0000256" key="7">
    <source>
        <dbReference type="ARBA" id="ARBA00023136"/>
    </source>
</evidence>
<dbReference type="InterPro" id="IPR007272">
    <property type="entry name" value="Sulf_transp_TsuA/YedE"/>
</dbReference>
<evidence type="ECO:0000256" key="2">
    <source>
        <dbReference type="ARBA" id="ARBA00022448"/>
    </source>
</evidence>
<sequence>MFETLGFEETTPRLASLYFALALGLGFGVLAQLTRFCFRRALIGEDRRQAAGIWALALAVSVLGTQAAVTQGWISFDGHRLLASELPLLAIAVGGVMFGIGMVLTRGCISRLTVLSGTGNLRALLCIGIFALVAHATLKGVLAPLRSLLGGYTVQLGDYATLAALPGGAPLWSAVIVLPALWLALRSQNSALALLGGATIGALVPLAWVTTGFVLFDEFDPIAMESLSFTAPMSEGLFYVIASSALPAGFGPGLIGGVLVGALLTALLRRDFRWQSFDSPRQTGRYMLGASLMGFGGVLAGGCTLGAGLAGISTLGVAAPLALAFIALGGIVAHRLLRDGSSAAASLSAGSPATPAPQPAE</sequence>
<evidence type="ECO:0000256" key="8">
    <source>
        <dbReference type="ARBA" id="ARBA00035655"/>
    </source>
</evidence>
<feature type="transmembrane region" description="Helical" evidence="9">
    <location>
        <begin position="15"/>
        <end position="38"/>
    </location>
</feature>
<reference evidence="10 11" key="1">
    <citation type="submission" date="2024-04" db="EMBL/GenBank/DDBJ databases">
        <title>Draft genome sequence of Pseudophaeobacter arcticus NBRC 116598.</title>
        <authorList>
            <person name="Miyakawa T."/>
            <person name="Kusuya Y."/>
            <person name="Miura T."/>
        </authorList>
    </citation>
    <scope>NUCLEOTIDE SEQUENCE [LARGE SCALE GENOMIC DNA]</scope>
    <source>
        <strain evidence="10 11">SU-CL00105</strain>
    </source>
</reference>
<feature type="transmembrane region" description="Helical" evidence="9">
    <location>
        <begin position="236"/>
        <end position="267"/>
    </location>
</feature>
<feature type="transmembrane region" description="Helical" evidence="9">
    <location>
        <begin position="86"/>
        <end position="109"/>
    </location>
</feature>
<evidence type="ECO:0000256" key="3">
    <source>
        <dbReference type="ARBA" id="ARBA00022475"/>
    </source>
</evidence>
<feature type="transmembrane region" description="Helical" evidence="9">
    <location>
        <begin position="50"/>
        <end position="74"/>
    </location>
</feature>
<evidence type="ECO:0000313" key="10">
    <source>
        <dbReference type="EMBL" id="GAA6196305.1"/>
    </source>
</evidence>
<evidence type="ECO:0000256" key="6">
    <source>
        <dbReference type="ARBA" id="ARBA00022989"/>
    </source>
</evidence>
<keyword evidence="7 9" id="KW-0472">Membrane</keyword>
<dbReference type="PANTHER" id="PTHR30574">
    <property type="entry name" value="INNER MEMBRANE PROTEIN YEDE"/>
    <property type="match status" value="1"/>
</dbReference>
<name>A0ABQ0AKA6_9RHOB</name>
<evidence type="ECO:0000256" key="9">
    <source>
        <dbReference type="SAM" id="Phobius"/>
    </source>
</evidence>
<feature type="transmembrane region" description="Helical" evidence="9">
    <location>
        <begin position="162"/>
        <end position="185"/>
    </location>
</feature>
<keyword evidence="3" id="KW-1003">Cell membrane</keyword>
<accession>A0ABQ0AKA6</accession>
<keyword evidence="4" id="KW-0997">Cell inner membrane</keyword>
<dbReference type="Proteomes" id="UP001441944">
    <property type="component" value="Unassembled WGS sequence"/>
</dbReference>
<feature type="transmembrane region" description="Helical" evidence="9">
    <location>
        <begin position="121"/>
        <end position="142"/>
    </location>
</feature>
<feature type="transmembrane region" description="Helical" evidence="9">
    <location>
        <begin position="192"/>
        <end position="216"/>
    </location>
</feature>
<protein>
    <submittedName>
        <fullName evidence="10">YeeE/YedE family protein</fullName>
    </submittedName>
</protein>
<gene>
    <name evidence="10" type="ORF">NBRC116598_17490</name>
</gene>
<comment type="caution">
    <text evidence="10">The sequence shown here is derived from an EMBL/GenBank/DDBJ whole genome shotgun (WGS) entry which is preliminary data.</text>
</comment>
<proteinExistence type="inferred from homology"/>
<evidence type="ECO:0000256" key="1">
    <source>
        <dbReference type="ARBA" id="ARBA00004429"/>
    </source>
</evidence>
<evidence type="ECO:0000313" key="11">
    <source>
        <dbReference type="Proteomes" id="UP001441944"/>
    </source>
</evidence>
<keyword evidence="5 9" id="KW-0812">Transmembrane</keyword>
<feature type="transmembrane region" description="Helical" evidence="9">
    <location>
        <begin position="318"/>
        <end position="337"/>
    </location>
</feature>
<comment type="subcellular location">
    <subcellularLocation>
        <location evidence="1">Cell inner membrane</location>
        <topology evidence="1">Multi-pass membrane protein</topology>
    </subcellularLocation>
</comment>
<comment type="similarity">
    <text evidence="8">Belongs to the TsuA/YedE (TC 9.B.102) family.</text>
</comment>
<keyword evidence="2" id="KW-0813">Transport</keyword>
<keyword evidence="6 9" id="KW-1133">Transmembrane helix</keyword>
<dbReference type="Pfam" id="PF04143">
    <property type="entry name" value="Sulf_transp"/>
    <property type="match status" value="1"/>
</dbReference>
<dbReference type="PANTHER" id="PTHR30574:SF1">
    <property type="entry name" value="SULPHUR TRANSPORT DOMAIN-CONTAINING PROTEIN"/>
    <property type="match status" value="1"/>
</dbReference>
<dbReference type="RefSeq" id="WP_353398991.1">
    <property type="nucleotide sequence ID" value="NZ_BAABWU010000005.1"/>
</dbReference>